<dbReference type="AlphaFoldDB" id="A0A1F7H394"/>
<dbReference type="EMBL" id="MFZO01000001">
    <property type="protein sequence ID" value="OGK25890.1"/>
    <property type="molecule type" value="Genomic_DNA"/>
</dbReference>
<reference evidence="1 2" key="1">
    <citation type="journal article" date="2016" name="Nat. Commun.">
        <title>Thousands of microbial genomes shed light on interconnected biogeochemical processes in an aquifer system.</title>
        <authorList>
            <person name="Anantharaman K."/>
            <person name="Brown C.T."/>
            <person name="Hug L.A."/>
            <person name="Sharon I."/>
            <person name="Castelle C.J."/>
            <person name="Probst A.J."/>
            <person name="Thomas B.C."/>
            <person name="Singh A."/>
            <person name="Wilkins M.J."/>
            <person name="Karaoz U."/>
            <person name="Brodie E.L."/>
            <person name="Williams K.H."/>
            <person name="Hubbard S.S."/>
            <person name="Banfield J.F."/>
        </authorList>
    </citation>
    <scope>NUCLEOTIDE SEQUENCE [LARGE SCALE GENOMIC DNA]</scope>
</reference>
<gene>
    <name evidence="1" type="ORF">A3C25_04115</name>
</gene>
<dbReference type="InterPro" id="IPR045660">
    <property type="entry name" value="DUF6390"/>
</dbReference>
<accession>A0A1F7H394</accession>
<dbReference type="Pfam" id="PF19927">
    <property type="entry name" value="DUF6390"/>
    <property type="match status" value="1"/>
</dbReference>
<evidence type="ECO:0000313" key="1">
    <source>
        <dbReference type="EMBL" id="OGK25890.1"/>
    </source>
</evidence>
<organism evidence="1 2">
    <name type="scientific">Candidatus Roizmanbacteria bacterium RIFCSPHIGHO2_02_FULL_38_11</name>
    <dbReference type="NCBI Taxonomy" id="1802039"/>
    <lineage>
        <taxon>Bacteria</taxon>
        <taxon>Candidatus Roizmaniibacteriota</taxon>
    </lineage>
</organism>
<sequence length="262" mass="30364">MDSKGLLLCSKYSSAPNFFGYCGPEENSNLIDHLKDKVADREVEIILSQFDTLYSYLKLISIENKILDPFEQKVVEAYWIGNSLLDNISNRDYAYFLQEELDLEKKMEKIKFHRVKAKILSKKFYPHHAFHVFNIFKRTGHVNSNHTLDTMDSCRIGWGKIQIKNEKLKIKNLETVKTKQLTINPTSPAKGGIRGASNQQLSLSEPTVKELKIDYRGKSLLNNLKVGDWVSFHWGFVCDVLTEQQVKNLEFYTNKAIEFYNI</sequence>
<name>A0A1F7H394_9BACT</name>
<protein>
    <submittedName>
        <fullName evidence="1">Uncharacterized protein</fullName>
    </submittedName>
</protein>
<dbReference type="Proteomes" id="UP000177913">
    <property type="component" value="Unassembled WGS sequence"/>
</dbReference>
<evidence type="ECO:0000313" key="2">
    <source>
        <dbReference type="Proteomes" id="UP000177913"/>
    </source>
</evidence>
<proteinExistence type="predicted"/>
<comment type="caution">
    <text evidence="1">The sequence shown here is derived from an EMBL/GenBank/DDBJ whole genome shotgun (WGS) entry which is preliminary data.</text>
</comment>